<evidence type="ECO:0000256" key="3">
    <source>
        <dbReference type="ARBA" id="ARBA00022741"/>
    </source>
</evidence>
<dbReference type="PROSITE" id="PS50089">
    <property type="entry name" value="ZF_RING_2"/>
    <property type="match status" value="1"/>
</dbReference>
<organism evidence="14 15">
    <name type="scientific">Marasmius oreades</name>
    <name type="common">fairy-ring Marasmius</name>
    <dbReference type="NCBI Taxonomy" id="181124"/>
    <lineage>
        <taxon>Eukaryota</taxon>
        <taxon>Fungi</taxon>
        <taxon>Dikarya</taxon>
        <taxon>Basidiomycota</taxon>
        <taxon>Agaricomycotina</taxon>
        <taxon>Agaricomycetes</taxon>
        <taxon>Agaricomycetidae</taxon>
        <taxon>Agaricales</taxon>
        <taxon>Marasmiineae</taxon>
        <taxon>Marasmiaceae</taxon>
        <taxon>Marasmius</taxon>
    </lineage>
</organism>
<accession>A0A9P7V1T9</accession>
<feature type="domain" description="Helicase C-terminal" evidence="13">
    <location>
        <begin position="412"/>
        <end position="665"/>
    </location>
</feature>
<evidence type="ECO:0000256" key="7">
    <source>
        <dbReference type="ARBA" id="ARBA00022833"/>
    </source>
</evidence>
<proteinExistence type="inferred from homology"/>
<dbReference type="InterPro" id="IPR001841">
    <property type="entry name" value="Znf_RING"/>
</dbReference>
<dbReference type="InterPro" id="IPR001650">
    <property type="entry name" value="Helicase_C-like"/>
</dbReference>
<dbReference type="KEGG" id="more:E1B28_000602"/>
<name>A0A9P7V1T9_9AGAR</name>
<dbReference type="GO" id="GO:0004386">
    <property type="term" value="F:helicase activity"/>
    <property type="evidence" value="ECO:0007669"/>
    <property type="project" value="UniProtKB-KW"/>
</dbReference>
<dbReference type="GO" id="GO:0008094">
    <property type="term" value="F:ATP-dependent activity, acting on DNA"/>
    <property type="evidence" value="ECO:0007669"/>
    <property type="project" value="TreeGrafter"/>
</dbReference>
<keyword evidence="7" id="KW-0862">Zinc</keyword>
<dbReference type="InterPro" id="IPR014001">
    <property type="entry name" value="Helicase_ATP-bd"/>
</dbReference>
<dbReference type="RefSeq" id="XP_043015158.1">
    <property type="nucleotide sequence ID" value="XM_043146456.1"/>
</dbReference>
<dbReference type="PANTHER" id="PTHR45626:SF17">
    <property type="entry name" value="HELICASE-LIKE TRANSCRIPTION FACTOR"/>
    <property type="match status" value="1"/>
</dbReference>
<dbReference type="PROSITE" id="PS00518">
    <property type="entry name" value="ZF_RING_1"/>
    <property type="match status" value="1"/>
</dbReference>
<dbReference type="PROSITE" id="PS51194">
    <property type="entry name" value="HELICASE_CTER"/>
    <property type="match status" value="1"/>
</dbReference>
<evidence type="ECO:0000259" key="13">
    <source>
        <dbReference type="PROSITE" id="PS51194"/>
    </source>
</evidence>
<keyword evidence="15" id="KW-1185">Reference proteome</keyword>
<keyword evidence="4 9" id="KW-0863">Zinc-finger</keyword>
<dbReference type="InterPro" id="IPR018957">
    <property type="entry name" value="Znf_C3HC4_RING-type"/>
</dbReference>
<dbReference type="InterPro" id="IPR013083">
    <property type="entry name" value="Znf_RING/FYVE/PHD"/>
</dbReference>
<feature type="compositionally biased region" description="Basic residues" evidence="10">
    <location>
        <begin position="534"/>
        <end position="543"/>
    </location>
</feature>
<dbReference type="PANTHER" id="PTHR45626">
    <property type="entry name" value="TRANSCRIPTION TERMINATION FACTOR 2-RELATED"/>
    <property type="match status" value="1"/>
</dbReference>
<dbReference type="SUPFAM" id="SSF52540">
    <property type="entry name" value="P-loop containing nucleoside triphosphate hydrolases"/>
    <property type="match status" value="2"/>
</dbReference>
<dbReference type="InterPro" id="IPR027417">
    <property type="entry name" value="P-loop_NTPase"/>
</dbReference>
<dbReference type="AlphaFoldDB" id="A0A9P7V1T9"/>
<dbReference type="GO" id="GO:0016787">
    <property type="term" value="F:hydrolase activity"/>
    <property type="evidence" value="ECO:0007669"/>
    <property type="project" value="UniProtKB-KW"/>
</dbReference>
<dbReference type="Gene3D" id="3.30.40.10">
    <property type="entry name" value="Zinc/RING finger domain, C3HC4 (zinc finger)"/>
    <property type="match status" value="1"/>
</dbReference>
<dbReference type="InterPro" id="IPR017907">
    <property type="entry name" value="Znf_RING_CS"/>
</dbReference>
<dbReference type="PROSITE" id="PS51192">
    <property type="entry name" value="HELICASE_ATP_BIND_1"/>
    <property type="match status" value="1"/>
</dbReference>
<comment type="caution">
    <text evidence="14">The sequence shown here is derived from an EMBL/GenBank/DDBJ whole genome shotgun (WGS) entry which is preliminary data.</text>
</comment>
<reference evidence="14" key="1">
    <citation type="journal article" date="2021" name="Genome Biol. Evol.">
        <title>The assembled and annotated genome of the fairy-ring fungus Marasmius oreades.</title>
        <authorList>
            <person name="Hiltunen M."/>
            <person name="Ament-Velasquez S.L."/>
            <person name="Johannesson H."/>
        </authorList>
    </citation>
    <scope>NUCLEOTIDE SEQUENCE</scope>
    <source>
        <strain evidence="14">03SP1</strain>
    </source>
</reference>
<dbReference type="GeneID" id="66069678"/>
<feature type="region of interest" description="Disordered" evidence="10">
    <location>
        <begin position="524"/>
        <end position="547"/>
    </location>
</feature>
<dbReference type="SUPFAM" id="SSF57850">
    <property type="entry name" value="RING/U-box"/>
    <property type="match status" value="1"/>
</dbReference>
<evidence type="ECO:0000259" key="11">
    <source>
        <dbReference type="PROSITE" id="PS50089"/>
    </source>
</evidence>
<dbReference type="EMBL" id="CM032181">
    <property type="protein sequence ID" value="KAG7098688.1"/>
    <property type="molecule type" value="Genomic_DNA"/>
</dbReference>
<dbReference type="InterPro" id="IPR050628">
    <property type="entry name" value="SNF2_RAD54_helicase_TF"/>
</dbReference>
<feature type="region of interest" description="Disordered" evidence="10">
    <location>
        <begin position="387"/>
        <end position="407"/>
    </location>
</feature>
<dbReference type="GO" id="GO:0005524">
    <property type="term" value="F:ATP binding"/>
    <property type="evidence" value="ECO:0007669"/>
    <property type="project" value="UniProtKB-KW"/>
</dbReference>
<evidence type="ECO:0000256" key="4">
    <source>
        <dbReference type="ARBA" id="ARBA00022771"/>
    </source>
</evidence>
<sequence length="673" mass="76275">MLALILATKNDIPADYSNATLVVVPTSVLSNWEKQTQDHCAANSMTYCTYYGPSRNKLGAEDLGKYDVVFTTYQLVVSEHETGNVRVSKRKKTERPLFELKWKRIILDEGHQIRNPKTKMAKSVCALEAQRRWILTGTPIVNSPRDLGSLLTFLRICQPLDNEDFFKRLLIRPLKDGRPEGAELLRALMNQVCIRRTKEVRRAYYIPLRSSNMSQMQDGAGNPLIPFPPVEMIRVPVALSEDARALYDEIEHISQERFKSILSSGTGNAILQSNALGMLTRMRQLALHPGLLPANYLEELRKYELHEDQPAKAVTPEEKYQLQLRLSQLIEDSEECPICFSIPDEPKITSCAHFFCFPCIKESVSRNPICPLDRRPITLGDIFDPLPPTDTNQPVSHDEEPESNVKTADSAKIDQLVHLLQLTPVGEKSLVFSQFTGFIDKIAETLTEKGIPFVRFDGKMSAKKRQEAIARFSVPLRKNAPSHIFAPEASNGRKHCISKKHSEDAFDHNGDSDDDFVLGTSEADYSDFEEGPPKPKKNRKGKARQVYPEEDDFDDIVSATNDNPAVMLLSLKAGAFGLNLTVANNVYLMDPWWQEAIESQAIDRVNRIGQTRPVRVYQLISENTVEARVLDIQERKKNLVKQAFSGMKRTETPRQQREARLQDLIELFGIRQD</sequence>
<comment type="similarity">
    <text evidence="1">Belongs to the SNF2/RAD54 helicase family.</text>
</comment>
<dbReference type="GO" id="GO:0008270">
    <property type="term" value="F:zinc ion binding"/>
    <property type="evidence" value="ECO:0007669"/>
    <property type="project" value="UniProtKB-KW"/>
</dbReference>
<dbReference type="InterPro" id="IPR049730">
    <property type="entry name" value="SNF2/RAD54-like_C"/>
</dbReference>
<dbReference type="Gene3D" id="3.40.50.10810">
    <property type="entry name" value="Tandem AAA-ATPase domain"/>
    <property type="match status" value="1"/>
</dbReference>
<dbReference type="Proteomes" id="UP001049176">
    <property type="component" value="Chromosome 1"/>
</dbReference>
<gene>
    <name evidence="14" type="ORF">E1B28_000602</name>
</gene>
<dbReference type="SMART" id="SM00184">
    <property type="entry name" value="RING"/>
    <property type="match status" value="1"/>
</dbReference>
<dbReference type="Pfam" id="PF00097">
    <property type="entry name" value="zf-C3HC4"/>
    <property type="match status" value="1"/>
</dbReference>
<dbReference type="Pfam" id="PF00271">
    <property type="entry name" value="Helicase_C"/>
    <property type="match status" value="2"/>
</dbReference>
<protein>
    <submittedName>
        <fullName evidence="14">Uncharacterized protein</fullName>
    </submittedName>
</protein>
<dbReference type="InterPro" id="IPR038718">
    <property type="entry name" value="SNF2-like_sf"/>
</dbReference>
<evidence type="ECO:0000313" key="14">
    <source>
        <dbReference type="EMBL" id="KAG7098688.1"/>
    </source>
</evidence>
<dbReference type="GO" id="GO:0006281">
    <property type="term" value="P:DNA repair"/>
    <property type="evidence" value="ECO:0007669"/>
    <property type="project" value="TreeGrafter"/>
</dbReference>
<dbReference type="Gene3D" id="3.40.50.300">
    <property type="entry name" value="P-loop containing nucleotide triphosphate hydrolases"/>
    <property type="match status" value="1"/>
</dbReference>
<feature type="domain" description="RING-type" evidence="11">
    <location>
        <begin position="336"/>
        <end position="374"/>
    </location>
</feature>
<evidence type="ECO:0000259" key="12">
    <source>
        <dbReference type="PROSITE" id="PS51192"/>
    </source>
</evidence>
<evidence type="ECO:0000256" key="8">
    <source>
        <dbReference type="ARBA" id="ARBA00022840"/>
    </source>
</evidence>
<keyword evidence="6" id="KW-0347">Helicase</keyword>
<feature type="domain" description="Helicase ATP-binding" evidence="12">
    <location>
        <begin position="1"/>
        <end position="157"/>
    </location>
</feature>
<evidence type="ECO:0000256" key="9">
    <source>
        <dbReference type="PROSITE-ProRule" id="PRU00175"/>
    </source>
</evidence>
<keyword evidence="5" id="KW-0378">Hydrolase</keyword>
<keyword evidence="8" id="KW-0067">ATP-binding</keyword>
<evidence type="ECO:0000256" key="5">
    <source>
        <dbReference type="ARBA" id="ARBA00022801"/>
    </source>
</evidence>
<keyword evidence="2" id="KW-0479">Metal-binding</keyword>
<evidence type="ECO:0000313" key="15">
    <source>
        <dbReference type="Proteomes" id="UP001049176"/>
    </source>
</evidence>
<evidence type="ECO:0000256" key="10">
    <source>
        <dbReference type="SAM" id="MobiDB-lite"/>
    </source>
</evidence>
<evidence type="ECO:0000256" key="1">
    <source>
        <dbReference type="ARBA" id="ARBA00007025"/>
    </source>
</evidence>
<evidence type="ECO:0000256" key="6">
    <source>
        <dbReference type="ARBA" id="ARBA00022806"/>
    </source>
</evidence>
<keyword evidence="3" id="KW-0547">Nucleotide-binding</keyword>
<dbReference type="InterPro" id="IPR000330">
    <property type="entry name" value="SNF2_N"/>
</dbReference>
<dbReference type="GO" id="GO:0005634">
    <property type="term" value="C:nucleus"/>
    <property type="evidence" value="ECO:0007669"/>
    <property type="project" value="TreeGrafter"/>
</dbReference>
<dbReference type="OrthoDB" id="448448at2759"/>
<dbReference type="SMART" id="SM00490">
    <property type="entry name" value="HELICc"/>
    <property type="match status" value="1"/>
</dbReference>
<dbReference type="Pfam" id="PF00176">
    <property type="entry name" value="SNF2-rel_dom"/>
    <property type="match status" value="1"/>
</dbReference>
<evidence type="ECO:0000256" key="2">
    <source>
        <dbReference type="ARBA" id="ARBA00022723"/>
    </source>
</evidence>
<dbReference type="CDD" id="cd18793">
    <property type="entry name" value="SF2_C_SNF"/>
    <property type="match status" value="1"/>
</dbReference>